<dbReference type="EMBL" id="JAXUIC010000002">
    <property type="protein sequence ID" value="KAK4604950.1"/>
    <property type="molecule type" value="Genomic_DNA"/>
</dbReference>
<protein>
    <recommendedName>
        <fullName evidence="3">Endonuclease/exonuclease/phosphatase domain-containing protein</fullName>
    </recommendedName>
</protein>
<sequence>MNIIIWNCRGALKPSFKKRVNELVQNHNPAILVVMETHVGGDKAKEITDLLLFDGAIHTNIIGYAGGLWVLWNADRVDIALLSSTEQEIHAEVKVHYTNDSWLFFAMYASPKYVERQVLWKKLISVAELYNMSWVIARDFNEPLLS</sequence>
<keyword evidence="2" id="KW-1185">Reference proteome</keyword>
<gene>
    <name evidence="1" type="ORF">RGQ29_013140</name>
</gene>
<evidence type="ECO:0000313" key="2">
    <source>
        <dbReference type="Proteomes" id="UP001324115"/>
    </source>
</evidence>
<accession>A0AAN7G3Q1</accession>
<comment type="caution">
    <text evidence="1">The sequence shown here is derived from an EMBL/GenBank/DDBJ whole genome shotgun (WGS) entry which is preliminary data.</text>
</comment>
<dbReference type="AlphaFoldDB" id="A0AAN7G3Q1"/>
<name>A0AAN7G3Q1_QUERU</name>
<evidence type="ECO:0008006" key="3">
    <source>
        <dbReference type="Google" id="ProtNLM"/>
    </source>
</evidence>
<dbReference type="PANTHER" id="PTHR35218">
    <property type="entry name" value="RNASE H DOMAIN-CONTAINING PROTEIN"/>
    <property type="match status" value="1"/>
</dbReference>
<reference evidence="1 2" key="1">
    <citation type="journal article" date="2023" name="G3 (Bethesda)">
        <title>A haplotype-resolved chromosome-scale genome for Quercus rubra L. provides insights into the genetics of adaptive traits for red oak species.</title>
        <authorList>
            <person name="Kapoor B."/>
            <person name="Jenkins J."/>
            <person name="Schmutz J."/>
            <person name="Zhebentyayeva T."/>
            <person name="Kuelheim C."/>
            <person name="Coggeshall M."/>
            <person name="Heim C."/>
            <person name="Lasky J.R."/>
            <person name="Leites L."/>
            <person name="Islam-Faridi N."/>
            <person name="Romero-Severson J."/>
            <person name="DeLeo V.L."/>
            <person name="Lucas S.M."/>
            <person name="Lazic D."/>
            <person name="Gailing O."/>
            <person name="Carlson J."/>
            <person name="Staton M."/>
        </authorList>
    </citation>
    <scope>NUCLEOTIDE SEQUENCE [LARGE SCALE GENOMIC DNA]</scope>
    <source>
        <strain evidence="1">Pseudo-F2</strain>
    </source>
</reference>
<dbReference type="PANTHER" id="PTHR35218:SF9">
    <property type="entry name" value="ENDONUCLEASE_EXONUCLEASE_PHOSPHATASE DOMAIN-CONTAINING PROTEIN"/>
    <property type="match status" value="1"/>
</dbReference>
<dbReference type="SUPFAM" id="SSF56219">
    <property type="entry name" value="DNase I-like"/>
    <property type="match status" value="1"/>
</dbReference>
<evidence type="ECO:0000313" key="1">
    <source>
        <dbReference type="EMBL" id="KAK4604950.1"/>
    </source>
</evidence>
<dbReference type="InterPro" id="IPR036691">
    <property type="entry name" value="Endo/exonu/phosph_ase_sf"/>
</dbReference>
<dbReference type="Gene3D" id="3.60.10.10">
    <property type="entry name" value="Endonuclease/exonuclease/phosphatase"/>
    <property type="match status" value="1"/>
</dbReference>
<dbReference type="Proteomes" id="UP001324115">
    <property type="component" value="Unassembled WGS sequence"/>
</dbReference>
<proteinExistence type="predicted"/>
<organism evidence="1 2">
    <name type="scientific">Quercus rubra</name>
    <name type="common">Northern red oak</name>
    <name type="synonym">Quercus borealis</name>
    <dbReference type="NCBI Taxonomy" id="3512"/>
    <lineage>
        <taxon>Eukaryota</taxon>
        <taxon>Viridiplantae</taxon>
        <taxon>Streptophyta</taxon>
        <taxon>Embryophyta</taxon>
        <taxon>Tracheophyta</taxon>
        <taxon>Spermatophyta</taxon>
        <taxon>Magnoliopsida</taxon>
        <taxon>eudicotyledons</taxon>
        <taxon>Gunneridae</taxon>
        <taxon>Pentapetalae</taxon>
        <taxon>rosids</taxon>
        <taxon>fabids</taxon>
        <taxon>Fagales</taxon>
        <taxon>Fagaceae</taxon>
        <taxon>Quercus</taxon>
    </lineage>
</organism>